<name>A0A8S5PWU5_9CAUD</name>
<organism evidence="1">
    <name type="scientific">Myoviridae sp. ctgsk7</name>
    <dbReference type="NCBI Taxonomy" id="2825151"/>
    <lineage>
        <taxon>Viruses</taxon>
        <taxon>Duplodnaviria</taxon>
        <taxon>Heunggongvirae</taxon>
        <taxon>Uroviricota</taxon>
        <taxon>Caudoviricetes</taxon>
    </lineage>
</organism>
<evidence type="ECO:0000313" key="1">
    <source>
        <dbReference type="EMBL" id="DAE11487.1"/>
    </source>
</evidence>
<dbReference type="EMBL" id="BK015533">
    <property type="protein sequence ID" value="DAE11487.1"/>
    <property type="molecule type" value="Genomic_DNA"/>
</dbReference>
<protein>
    <submittedName>
        <fullName evidence="1">Uncharacterized protein</fullName>
    </submittedName>
</protein>
<sequence length="159" mass="18717">MAEKLDKMPTRKILNNSYNQGGNDQVFTSSIKIDPAVSDRYDESTTEDPALLIERKETQEEIFQIFISSPYAKKYPIENLKKIEKNDITKVFYYVKEELDKIRKLSAYELVLAINEFFDFNYNVIWHDVLSVELKGEILEDLYENHGMKSKMQVSKKLF</sequence>
<accession>A0A8S5PWU5</accession>
<reference evidence="1" key="1">
    <citation type="journal article" date="2021" name="Proc. Natl. Acad. Sci. U.S.A.">
        <title>A Catalog of Tens of Thousands of Viruses from Human Metagenomes Reveals Hidden Associations with Chronic Diseases.</title>
        <authorList>
            <person name="Tisza M.J."/>
            <person name="Buck C.B."/>
        </authorList>
    </citation>
    <scope>NUCLEOTIDE SEQUENCE</scope>
    <source>
        <strain evidence="1">Ctgsk7</strain>
    </source>
</reference>
<proteinExistence type="predicted"/>